<dbReference type="InterPro" id="IPR009683">
    <property type="entry name" value="Extensin-like_C"/>
</dbReference>
<evidence type="ECO:0000313" key="3">
    <source>
        <dbReference type="EMBL" id="QGZ94887.1"/>
    </source>
</evidence>
<sequence>MRIIGSIPPPSKQEHERARIWAASGLAALALLMLMLLIGAPPPEEADLMPPALRVSELQRFTVDSGACRAALNGAGFKTERIPDVSEGACGYRGAVELTQSVHPYSQTVAANCGLAAGLVLWERDVVTPAARRYLGQDVERIQVAGAAYQCRPIAGRRDRRLSEHAHANAIDIGGFTLANGREVTVERGWRGTQAERNFLRAVRNGGCRHFVTVLSPDYNRAHRDHLHFDMGGDDLCR</sequence>
<keyword evidence="1" id="KW-0812">Transmembrane</keyword>
<gene>
    <name evidence="3" type="ORF">DSM104635_01721</name>
</gene>
<evidence type="ECO:0000259" key="2">
    <source>
        <dbReference type="Pfam" id="PF06904"/>
    </source>
</evidence>
<reference evidence="4" key="1">
    <citation type="submission" date="2019-12" db="EMBL/GenBank/DDBJ databases">
        <title>Complete genome of Terracaulis silvestris 0127_4.</title>
        <authorList>
            <person name="Vieira S."/>
            <person name="Riedel T."/>
            <person name="Sproer C."/>
            <person name="Pascual J."/>
            <person name="Boedeker C."/>
            <person name="Overmann J."/>
        </authorList>
    </citation>
    <scope>NUCLEOTIDE SEQUENCE [LARGE SCALE GENOMIC DNA]</scope>
    <source>
        <strain evidence="4">0127_4</strain>
    </source>
</reference>
<accession>A0A6I6MQ20</accession>
<dbReference type="EMBL" id="CP047045">
    <property type="protein sequence ID" value="QGZ94887.1"/>
    <property type="molecule type" value="Genomic_DNA"/>
</dbReference>
<keyword evidence="1" id="KW-0472">Membrane</keyword>
<feature type="transmembrane region" description="Helical" evidence="1">
    <location>
        <begin position="20"/>
        <end position="40"/>
    </location>
</feature>
<name>A0A6I6MQ20_9CAUL</name>
<dbReference type="RefSeq" id="WP_158765789.1">
    <property type="nucleotide sequence ID" value="NZ_CP047045.1"/>
</dbReference>
<feature type="domain" description="Extensin-like C-terminal" evidence="2">
    <location>
        <begin position="67"/>
        <end position="238"/>
    </location>
</feature>
<evidence type="ECO:0000256" key="1">
    <source>
        <dbReference type="SAM" id="Phobius"/>
    </source>
</evidence>
<dbReference type="Proteomes" id="UP000431269">
    <property type="component" value="Chromosome"/>
</dbReference>
<organism evidence="3 4">
    <name type="scientific">Terricaulis silvestris</name>
    <dbReference type="NCBI Taxonomy" id="2686094"/>
    <lineage>
        <taxon>Bacteria</taxon>
        <taxon>Pseudomonadati</taxon>
        <taxon>Pseudomonadota</taxon>
        <taxon>Alphaproteobacteria</taxon>
        <taxon>Caulobacterales</taxon>
        <taxon>Caulobacteraceae</taxon>
        <taxon>Terricaulis</taxon>
    </lineage>
</organism>
<protein>
    <recommendedName>
        <fullName evidence="2">Extensin-like C-terminal domain-containing protein</fullName>
    </recommendedName>
</protein>
<proteinExistence type="predicted"/>
<keyword evidence="4" id="KW-1185">Reference proteome</keyword>
<dbReference type="AlphaFoldDB" id="A0A6I6MQ20"/>
<dbReference type="KEGG" id="tsv:DSM104635_01721"/>
<keyword evidence="1" id="KW-1133">Transmembrane helix</keyword>
<evidence type="ECO:0000313" key="4">
    <source>
        <dbReference type="Proteomes" id="UP000431269"/>
    </source>
</evidence>
<dbReference type="Pfam" id="PF06904">
    <property type="entry name" value="Extensin-like_C"/>
    <property type="match status" value="1"/>
</dbReference>